<evidence type="ECO:0000256" key="6">
    <source>
        <dbReference type="ARBA" id="ARBA00023077"/>
    </source>
</evidence>
<comment type="subcellular location">
    <subcellularLocation>
        <location evidence="1 10">Cell outer membrane</location>
        <topology evidence="1 10">Multi-pass membrane protein</topology>
    </subcellularLocation>
</comment>
<feature type="domain" description="TonB-dependent receptor-like beta-barrel" evidence="13">
    <location>
        <begin position="292"/>
        <end position="675"/>
    </location>
</feature>
<dbReference type="PROSITE" id="PS52016">
    <property type="entry name" value="TONB_DEPENDENT_REC_3"/>
    <property type="match status" value="1"/>
</dbReference>
<dbReference type="Pfam" id="PF07715">
    <property type="entry name" value="Plug"/>
    <property type="match status" value="1"/>
</dbReference>
<keyword evidence="5 12" id="KW-0732">Signal</keyword>
<dbReference type="InterPro" id="IPR000531">
    <property type="entry name" value="Beta-barrel_TonB"/>
</dbReference>
<dbReference type="InterPro" id="IPR012910">
    <property type="entry name" value="Plug_dom"/>
</dbReference>
<feature type="chain" id="PRO_5004577812" description="TonB-denpendent receptor" evidence="12">
    <location>
        <begin position="21"/>
        <end position="700"/>
    </location>
</feature>
<evidence type="ECO:0000256" key="12">
    <source>
        <dbReference type="SAM" id="SignalP"/>
    </source>
</evidence>
<dbReference type="GO" id="GO:0015344">
    <property type="term" value="F:siderophore uptake transmembrane transporter activity"/>
    <property type="evidence" value="ECO:0007669"/>
    <property type="project" value="TreeGrafter"/>
</dbReference>
<evidence type="ECO:0000256" key="4">
    <source>
        <dbReference type="ARBA" id="ARBA00022692"/>
    </source>
</evidence>
<dbReference type="Proteomes" id="UP000015520">
    <property type="component" value="Unassembled WGS sequence"/>
</dbReference>
<evidence type="ECO:0000256" key="2">
    <source>
        <dbReference type="ARBA" id="ARBA00022448"/>
    </source>
</evidence>
<evidence type="ECO:0000256" key="7">
    <source>
        <dbReference type="ARBA" id="ARBA00023136"/>
    </source>
</evidence>
<dbReference type="CDD" id="cd01347">
    <property type="entry name" value="ligand_gated_channel"/>
    <property type="match status" value="1"/>
</dbReference>
<dbReference type="InterPro" id="IPR039426">
    <property type="entry name" value="TonB-dep_rcpt-like"/>
</dbReference>
<evidence type="ECO:0000256" key="1">
    <source>
        <dbReference type="ARBA" id="ARBA00004571"/>
    </source>
</evidence>
<keyword evidence="8" id="KW-0675">Receptor</keyword>
<evidence type="ECO:0000313" key="16">
    <source>
        <dbReference type="Proteomes" id="UP000015520"/>
    </source>
</evidence>
<dbReference type="AlphaFoldDB" id="T0J2T2"/>
<dbReference type="OrthoDB" id="5389752at2"/>
<feature type="signal peptide" evidence="12">
    <location>
        <begin position="1"/>
        <end position="20"/>
    </location>
</feature>
<proteinExistence type="inferred from homology"/>
<dbReference type="InterPro" id="IPR036942">
    <property type="entry name" value="Beta-barrel_TonB_sf"/>
</dbReference>
<keyword evidence="2 10" id="KW-0813">Transport</keyword>
<accession>T0J2T2</accession>
<gene>
    <name evidence="15" type="ORF">M947_08745</name>
</gene>
<evidence type="ECO:0000313" key="15">
    <source>
        <dbReference type="EMBL" id="EQB35360.1"/>
    </source>
</evidence>
<name>T0J2T2_9BACT</name>
<feature type="domain" description="TonB-dependent receptor plug" evidence="14">
    <location>
        <begin position="43"/>
        <end position="150"/>
    </location>
</feature>
<keyword evidence="3 10" id="KW-1134">Transmembrane beta strand</keyword>
<dbReference type="GO" id="GO:0044718">
    <property type="term" value="P:siderophore transmembrane transport"/>
    <property type="evidence" value="ECO:0007669"/>
    <property type="project" value="TreeGrafter"/>
</dbReference>
<evidence type="ECO:0000256" key="3">
    <source>
        <dbReference type="ARBA" id="ARBA00022452"/>
    </source>
</evidence>
<evidence type="ECO:0000256" key="5">
    <source>
        <dbReference type="ARBA" id="ARBA00022729"/>
    </source>
</evidence>
<evidence type="ECO:0000256" key="9">
    <source>
        <dbReference type="ARBA" id="ARBA00023237"/>
    </source>
</evidence>
<comment type="caution">
    <text evidence="15">The sequence shown here is derived from an EMBL/GenBank/DDBJ whole genome shotgun (WGS) entry which is preliminary data.</text>
</comment>
<dbReference type="eggNOG" id="COG4771">
    <property type="taxonomic scope" value="Bacteria"/>
</dbReference>
<dbReference type="Gene3D" id="2.170.130.10">
    <property type="entry name" value="TonB-dependent receptor, plug domain"/>
    <property type="match status" value="1"/>
</dbReference>
<keyword evidence="9 10" id="KW-0998">Cell outer membrane</keyword>
<evidence type="ECO:0000256" key="11">
    <source>
        <dbReference type="RuleBase" id="RU003357"/>
    </source>
</evidence>
<dbReference type="RefSeq" id="WP_021287997.1">
    <property type="nucleotide sequence ID" value="NZ_AUPZ01000013.1"/>
</dbReference>
<evidence type="ECO:0000259" key="13">
    <source>
        <dbReference type="Pfam" id="PF00593"/>
    </source>
</evidence>
<keyword evidence="6 11" id="KW-0798">TonB box</keyword>
<dbReference type="PANTHER" id="PTHR30069">
    <property type="entry name" value="TONB-DEPENDENT OUTER MEMBRANE RECEPTOR"/>
    <property type="match status" value="1"/>
</dbReference>
<keyword evidence="16" id="KW-1185">Reference proteome</keyword>
<sequence>MKKITISASLALLLSNYATAAEDMKAIEVVSIATKTQKSIDGVAASVDVVTQEEIQKMGASSLGEILSKTSGLILQYGTFPSASSKSKSSISMRGMGANGTLFLLDGRRLAGEVKNPYDLQRIPASIIERIEIVKGPMSSLYGADAVGGVINIITKRPTDEMKISYDARFGMNEDSDAQTTNLALSIQGKNEGFGYSAYSSFITTKPYEQRELADTYAKTGAGNVKPSTHPNPAIKNIKDYYAVDTTYREDSEIYTIGTRLTYDFTSDFIMGLDVNYFKEERDGVYVGFVHPARTAPNPTPIYNAPVNSHDENNRLDLNIDAQFAPTDELNVMARIYNSKYEKRNSTTAAYWGDFSFPSESASANAAMDADVDIIVYEASASYLATDAHLLTGGVEYRDEKRKSSVFTNNIGMTEKKVDYKSIYLQDEWEVTDEFNTILGARYEEISNAEDKPTFRVGGIYEFDKLAKLRANFAQGFRTPDIRELYINMNTPNGPQRGADILGYDLEPESTNAYEIGLGGRNSKLSYDLVIFYNQITNKIQQVRNNSGIYTYENVSDANTKGLELSFSYLLLENLNSKFAYNELMTEDEKTNKDLEFNPDRTFMLSFDYQATKKLNLGLIGKYIGQQHYTKVINQGAPTQLSIPNSKTDAYNLVDITFGYKIDKAIEIYGGVNNIGDSGVEDELGSNVGRYYFAGLRGSF</sequence>
<dbReference type="PANTHER" id="PTHR30069:SF29">
    <property type="entry name" value="HEMOGLOBIN AND HEMOGLOBIN-HAPTOGLOBIN-BINDING PROTEIN 1-RELATED"/>
    <property type="match status" value="1"/>
</dbReference>
<keyword evidence="7 10" id="KW-0472">Membrane</keyword>
<dbReference type="PATRIC" id="fig|1172190.3.peg.1682"/>
<evidence type="ECO:0000256" key="10">
    <source>
        <dbReference type="PROSITE-ProRule" id="PRU01360"/>
    </source>
</evidence>
<evidence type="ECO:0000259" key="14">
    <source>
        <dbReference type="Pfam" id="PF07715"/>
    </source>
</evidence>
<dbReference type="Gene3D" id="2.40.170.20">
    <property type="entry name" value="TonB-dependent receptor, beta-barrel domain"/>
    <property type="match status" value="1"/>
</dbReference>
<dbReference type="EMBL" id="AUPZ01000013">
    <property type="protein sequence ID" value="EQB35360.1"/>
    <property type="molecule type" value="Genomic_DNA"/>
</dbReference>
<evidence type="ECO:0008006" key="17">
    <source>
        <dbReference type="Google" id="ProtNLM"/>
    </source>
</evidence>
<dbReference type="GO" id="GO:0009279">
    <property type="term" value="C:cell outer membrane"/>
    <property type="evidence" value="ECO:0007669"/>
    <property type="project" value="UniProtKB-SubCell"/>
</dbReference>
<dbReference type="InterPro" id="IPR037066">
    <property type="entry name" value="Plug_dom_sf"/>
</dbReference>
<evidence type="ECO:0000256" key="8">
    <source>
        <dbReference type="ARBA" id="ARBA00023170"/>
    </source>
</evidence>
<organism evidence="15 16">
    <name type="scientific">Sulfurimonas hongkongensis</name>
    <dbReference type="NCBI Taxonomy" id="1172190"/>
    <lineage>
        <taxon>Bacteria</taxon>
        <taxon>Pseudomonadati</taxon>
        <taxon>Campylobacterota</taxon>
        <taxon>Epsilonproteobacteria</taxon>
        <taxon>Campylobacterales</taxon>
        <taxon>Sulfurimonadaceae</taxon>
        <taxon>Sulfurimonas</taxon>
    </lineage>
</organism>
<dbReference type="STRING" id="1172190.M947_08745"/>
<reference evidence="15 16" key="1">
    <citation type="submission" date="2013-07" db="EMBL/GenBank/DDBJ databases">
        <title>Sulfurimonas hongkongensis AST-10 Genome Sequencing.</title>
        <authorList>
            <person name="Cai L."/>
            <person name="Zhang T."/>
        </authorList>
    </citation>
    <scope>NUCLEOTIDE SEQUENCE [LARGE SCALE GENOMIC DNA]</scope>
    <source>
        <strain evidence="15 16">AST-10</strain>
    </source>
</reference>
<dbReference type="Pfam" id="PF00593">
    <property type="entry name" value="TonB_dep_Rec_b-barrel"/>
    <property type="match status" value="1"/>
</dbReference>
<comment type="similarity">
    <text evidence="10 11">Belongs to the TonB-dependent receptor family.</text>
</comment>
<dbReference type="SUPFAM" id="SSF56935">
    <property type="entry name" value="Porins"/>
    <property type="match status" value="1"/>
</dbReference>
<protein>
    <recommendedName>
        <fullName evidence="17">TonB-denpendent receptor</fullName>
    </recommendedName>
</protein>
<keyword evidence="4 10" id="KW-0812">Transmembrane</keyword>